<sequence>MLAAMRRRWEDMMADDPRLELPKELRSAVEASLEQARKALDGMVMAAHQALDEGERRGSRITDTAREASRTAMDYITANMTAGFDFAARLAKARTVQEWVKLQQSFAAEQAHRLSEQVGALGATVGSVQRSAAAARPTPQSAPKPAAAASQPAKAASPAAAPRPAAAPKPAAEVPKPGPAEAKAPVAEKSSVHEAPAAGKPAVPETAPPKPAAAKPAGTSPAVPKPAAPKAAIPKTTGSPSAGAAPAASDANSSSGTLETPVRRGRPARGGRPRGVGRKPGPTAG</sequence>
<feature type="region of interest" description="Disordered" evidence="1">
    <location>
        <begin position="130"/>
        <end position="285"/>
    </location>
</feature>
<dbReference type="InterPro" id="IPR018968">
    <property type="entry name" value="Phasin"/>
</dbReference>
<feature type="compositionally biased region" description="Basic residues" evidence="1">
    <location>
        <begin position="263"/>
        <end position="277"/>
    </location>
</feature>
<feature type="compositionally biased region" description="Low complexity" evidence="1">
    <location>
        <begin position="228"/>
        <end position="256"/>
    </location>
</feature>
<proteinExistence type="predicted"/>
<feature type="compositionally biased region" description="Low complexity" evidence="1">
    <location>
        <begin position="139"/>
        <end position="189"/>
    </location>
</feature>
<evidence type="ECO:0000313" key="4">
    <source>
        <dbReference type="Proteomes" id="UP001203284"/>
    </source>
</evidence>
<name>A0ABT0D905_9HYPH</name>
<dbReference type="EMBL" id="JALKCH010000003">
    <property type="protein sequence ID" value="MCK0196428.1"/>
    <property type="molecule type" value="Genomic_DNA"/>
</dbReference>
<accession>A0ABT0D905</accession>
<dbReference type="Pfam" id="PF09361">
    <property type="entry name" value="Phasin_2"/>
    <property type="match status" value="1"/>
</dbReference>
<reference evidence="3 4" key="1">
    <citation type="submission" date="2022-04" db="EMBL/GenBank/DDBJ databases">
        <authorList>
            <person name="Grouzdev D.S."/>
            <person name="Pantiukh K.S."/>
            <person name="Krutkina M.S."/>
        </authorList>
    </citation>
    <scope>NUCLEOTIDE SEQUENCE [LARGE SCALE GENOMIC DNA]</scope>
    <source>
        <strain evidence="3 4">6x-1</strain>
    </source>
</reference>
<dbReference type="RefSeq" id="WP_247027483.1">
    <property type="nucleotide sequence ID" value="NZ_JALKCH010000003.1"/>
</dbReference>
<organism evidence="3 4">
    <name type="scientific">Ancylobacter crimeensis</name>
    <dbReference type="NCBI Taxonomy" id="2579147"/>
    <lineage>
        <taxon>Bacteria</taxon>
        <taxon>Pseudomonadati</taxon>
        <taxon>Pseudomonadota</taxon>
        <taxon>Alphaproteobacteria</taxon>
        <taxon>Hyphomicrobiales</taxon>
        <taxon>Xanthobacteraceae</taxon>
        <taxon>Ancylobacter</taxon>
    </lineage>
</organism>
<evidence type="ECO:0000313" key="3">
    <source>
        <dbReference type="EMBL" id="MCK0196428.1"/>
    </source>
</evidence>
<feature type="compositionally biased region" description="Low complexity" evidence="1">
    <location>
        <begin position="212"/>
        <end position="222"/>
    </location>
</feature>
<gene>
    <name evidence="3" type="ORF">MWN34_05815</name>
</gene>
<keyword evidence="4" id="KW-1185">Reference proteome</keyword>
<dbReference type="Proteomes" id="UP001203284">
    <property type="component" value="Unassembled WGS sequence"/>
</dbReference>
<evidence type="ECO:0000256" key="1">
    <source>
        <dbReference type="SAM" id="MobiDB-lite"/>
    </source>
</evidence>
<comment type="caution">
    <text evidence="3">The sequence shown here is derived from an EMBL/GenBank/DDBJ whole genome shotgun (WGS) entry which is preliminary data.</text>
</comment>
<evidence type="ECO:0000259" key="2">
    <source>
        <dbReference type="Pfam" id="PF09361"/>
    </source>
</evidence>
<feature type="domain" description="Phasin" evidence="2">
    <location>
        <begin position="46"/>
        <end position="134"/>
    </location>
</feature>
<protein>
    <submittedName>
        <fullName evidence="3">Phasin family protein</fullName>
    </submittedName>
</protein>